<feature type="transmembrane region" description="Helical" evidence="8">
    <location>
        <begin position="439"/>
        <end position="462"/>
    </location>
</feature>
<evidence type="ECO:0000256" key="2">
    <source>
        <dbReference type="ARBA" id="ARBA00022475"/>
    </source>
</evidence>
<dbReference type="GO" id="GO:0005886">
    <property type="term" value="C:plasma membrane"/>
    <property type="evidence" value="ECO:0007669"/>
    <property type="project" value="UniProtKB-SubCell"/>
</dbReference>
<evidence type="ECO:0000256" key="7">
    <source>
        <dbReference type="ARBA" id="ARBA00023224"/>
    </source>
</evidence>
<accession>A0A835GJU7</accession>
<dbReference type="PANTHER" id="PTHR21143:SF121">
    <property type="entry name" value="GUSTATORY AND ODORANT RECEPTOR 21A"/>
    <property type="match status" value="1"/>
</dbReference>
<dbReference type="EMBL" id="JACKWZ010000036">
    <property type="protein sequence ID" value="KAF9420045.1"/>
    <property type="molecule type" value="Genomic_DNA"/>
</dbReference>
<feature type="transmembrane region" description="Helical" evidence="8">
    <location>
        <begin position="404"/>
        <end position="427"/>
    </location>
</feature>
<dbReference type="Pfam" id="PF08395">
    <property type="entry name" value="7tm_7"/>
    <property type="match status" value="3"/>
</dbReference>
<feature type="transmembrane region" description="Helical" evidence="8">
    <location>
        <begin position="1116"/>
        <end position="1137"/>
    </location>
</feature>
<feature type="transmembrane region" description="Helical" evidence="8">
    <location>
        <begin position="838"/>
        <end position="860"/>
    </location>
</feature>
<feature type="transmembrane region" description="Helical" evidence="8">
    <location>
        <begin position="1203"/>
        <end position="1225"/>
    </location>
</feature>
<dbReference type="PANTHER" id="PTHR21143">
    <property type="entry name" value="INVERTEBRATE GUSTATORY RECEPTOR"/>
    <property type="match status" value="1"/>
</dbReference>
<reference evidence="9" key="1">
    <citation type="submission" date="2020-08" db="EMBL/GenBank/DDBJ databases">
        <title>Spodoptera exigua strain:BAW_Kor-Di-RS1 Genome sequencing and assembly.</title>
        <authorList>
            <person name="Kim J."/>
            <person name="Nam H.Y."/>
            <person name="Kwon M."/>
            <person name="Choi J.H."/>
            <person name="Cho S.R."/>
            <person name="Kim G.-H."/>
        </authorList>
    </citation>
    <scope>NUCLEOTIDE SEQUENCE</scope>
    <source>
        <strain evidence="9">BAW_Kor-Di-RS1</strain>
        <tissue evidence="9">Whole-body</tissue>
    </source>
</reference>
<feature type="transmembrane region" description="Helical" evidence="8">
    <location>
        <begin position="301"/>
        <end position="323"/>
    </location>
</feature>
<comment type="caution">
    <text evidence="9">The sequence shown here is derived from an EMBL/GenBank/DDBJ whole genome shotgun (WGS) entry which is preliminary data.</text>
</comment>
<dbReference type="Proteomes" id="UP000648187">
    <property type="component" value="Unassembled WGS sequence"/>
</dbReference>
<name>A0A835GJU7_SPOEX</name>
<feature type="transmembrane region" description="Helical" evidence="8">
    <location>
        <begin position="587"/>
        <end position="607"/>
    </location>
</feature>
<evidence type="ECO:0000256" key="4">
    <source>
        <dbReference type="ARBA" id="ARBA00022989"/>
    </source>
</evidence>
<dbReference type="GO" id="GO:0030424">
    <property type="term" value="C:axon"/>
    <property type="evidence" value="ECO:0007669"/>
    <property type="project" value="TreeGrafter"/>
</dbReference>
<dbReference type="GO" id="GO:0043025">
    <property type="term" value="C:neuronal cell body"/>
    <property type="evidence" value="ECO:0007669"/>
    <property type="project" value="TreeGrafter"/>
</dbReference>
<keyword evidence="6" id="KW-0675">Receptor</keyword>
<dbReference type="InterPro" id="IPR013604">
    <property type="entry name" value="7TM_chemorcpt"/>
</dbReference>
<protein>
    <recommendedName>
        <fullName evidence="11">Gustatory receptor</fullName>
    </recommendedName>
</protein>
<comment type="subcellular location">
    <subcellularLocation>
        <location evidence="1">Cell membrane</location>
        <topology evidence="1">Multi-pass membrane protein</topology>
    </subcellularLocation>
</comment>
<gene>
    <name evidence="9" type="ORF">HW555_003639</name>
</gene>
<evidence type="ECO:0000313" key="9">
    <source>
        <dbReference type="EMBL" id="KAF9420045.1"/>
    </source>
</evidence>
<feature type="transmembrane region" description="Helical" evidence="8">
    <location>
        <begin position="803"/>
        <end position="826"/>
    </location>
</feature>
<keyword evidence="7" id="KW-0807">Transducer</keyword>
<dbReference type="GO" id="GO:0007165">
    <property type="term" value="P:signal transduction"/>
    <property type="evidence" value="ECO:0007669"/>
    <property type="project" value="UniProtKB-KW"/>
</dbReference>
<feature type="transmembrane region" description="Helical" evidence="8">
    <location>
        <begin position="1077"/>
        <end position="1096"/>
    </location>
</feature>
<feature type="transmembrane region" description="Helical" evidence="8">
    <location>
        <begin position="980"/>
        <end position="1000"/>
    </location>
</feature>
<keyword evidence="3 8" id="KW-0812">Transmembrane</keyword>
<evidence type="ECO:0000256" key="3">
    <source>
        <dbReference type="ARBA" id="ARBA00022692"/>
    </source>
</evidence>
<sequence length="1329" mass="154769">MECAYESVTFRFTVRTRLEPFFLPPGRQLLNVKQKRAKCAINQKYALTHNVLGLTRMRGSESSSSGVHSAPAVWPMVAVSGRVVWAEAGPRRAARASVARPLPRRLGSSQFTRMAGKTIDNNEMVKEKNMNSKLENTRVYKKALCNVIYSIKPLLFMEYLYGIYRFYFTSGELRLCNRKMKSYSILTILSFLFTVIVSIDFPVFMSGSVKSVDVMEEVPAFVVLIQFTTSTITASFLVNSANIAIFNNLAKIDAILVAESISDYYKRSRRETYAFIFVLLLLHLINIIIELVTAEQITMHALFVLPLYYIQKLEIAVFCKYMLMVKRRLVLINDHLKVFVQEQEKKNKTTFCVSKNVLNSKEKVEINFIGRAADDNTKIRDLAAMYDVIGRICSMINEVFNFQIFMTLVSTFTYVVITIWLSLYYYRTPASHSGELINTAIWCFSAIYTVGAMSFACERLLLARNETRVQVNKIIMNYDLPNPMRVQAKAFMELVEAWSLRIYIYDLYSVDITLMLKFISVATTYLIAKKRSNKTNIEEAESSNEENGILKVMHTLKPLIISEYVFGIFKCRIANGQLLPPNRKMKMLAILYMATYGSLFLKIYYDLIVINRMRGLQEFSALVVLIQYVTTSVLAGFPVFSKPYIRIYKLFTELDNTLHGETLDVFYKKSRGRNYLYLFILFTYNLSNLMLDIFTETNYTWAIVVFHIYTFQKLVVLSFFNHIEMITCRLEVINNCLKTFVFEQDIKQTTIFFTKSRKKEMENKINFIGRPTENNMKIRELARMYNITGKITFLINDVFNVHLFSILVAAFAYIIVTIWTALYIYRSLEFSVKDIVTLAIWCIGAFINPAIFAFVCEYLLRARNETKVFVNKIIMNYDLPRTMRVQAKVFMELIEAWPLRIYVYDMFSVDITMILKFIKVKEGDNESNEEKKNASSSEKKKILAIFNNFKLEYFIEYCFGVYRFRSIDGELRPPNWKMKAYGFFIFFLYSALFFWLMFFVPDTEAANSSEQSDLITTVDSIPFFVVLFQYAALIVSTNFFSSMNIRMITLLAEVDKTLQLETCTDFYKKMSSRLGKFLIFLTISHIINGLVDFITVTDRAWALTVFPLYFLQRFEVFVFCAYVIIVNGRLAVINNYLKEFNQEQDKKMVTVFTVKDTKIKTEKYFNYIGRPSIRNMKIRDLATTYDNIGEFCFMMNDVFNFQIFLTLVSAFVYIVITIWTSLSYYRATTYSANTLINNAIWCFNTICNVATMSFTCERLLISRNETRILVNKIIMNYDLPKTMRVQAKAFMELVEAWPLRIYVYDMFSIDIKLMLKFISVATTYLISKL</sequence>
<feature type="transmembrane region" description="Helical" evidence="8">
    <location>
        <begin position="700"/>
        <end position="720"/>
    </location>
</feature>
<evidence type="ECO:0000256" key="8">
    <source>
        <dbReference type="SAM" id="Phobius"/>
    </source>
</evidence>
<evidence type="ECO:0008006" key="11">
    <source>
        <dbReference type="Google" id="ProtNLM"/>
    </source>
</evidence>
<proteinExistence type="predicted"/>
<feature type="transmembrane region" description="Helical" evidence="8">
    <location>
        <begin position="675"/>
        <end position="694"/>
    </location>
</feature>
<feature type="transmembrane region" description="Helical" evidence="8">
    <location>
        <begin position="1020"/>
        <end position="1040"/>
    </location>
</feature>
<feature type="transmembrane region" description="Helical" evidence="8">
    <location>
        <begin position="183"/>
        <end position="206"/>
    </location>
</feature>
<evidence type="ECO:0000256" key="1">
    <source>
        <dbReference type="ARBA" id="ARBA00004651"/>
    </source>
</evidence>
<evidence type="ECO:0000256" key="5">
    <source>
        <dbReference type="ARBA" id="ARBA00023136"/>
    </source>
</evidence>
<dbReference type="GO" id="GO:0030425">
    <property type="term" value="C:dendrite"/>
    <property type="evidence" value="ECO:0007669"/>
    <property type="project" value="TreeGrafter"/>
</dbReference>
<evidence type="ECO:0000313" key="10">
    <source>
        <dbReference type="Proteomes" id="UP000648187"/>
    </source>
</evidence>
<keyword evidence="5 8" id="KW-0472">Membrane</keyword>
<organism evidence="9 10">
    <name type="scientific">Spodoptera exigua</name>
    <name type="common">Beet armyworm</name>
    <name type="synonym">Noctua fulgens</name>
    <dbReference type="NCBI Taxonomy" id="7107"/>
    <lineage>
        <taxon>Eukaryota</taxon>
        <taxon>Metazoa</taxon>
        <taxon>Ecdysozoa</taxon>
        <taxon>Arthropoda</taxon>
        <taxon>Hexapoda</taxon>
        <taxon>Insecta</taxon>
        <taxon>Pterygota</taxon>
        <taxon>Neoptera</taxon>
        <taxon>Endopterygota</taxon>
        <taxon>Lepidoptera</taxon>
        <taxon>Glossata</taxon>
        <taxon>Ditrysia</taxon>
        <taxon>Noctuoidea</taxon>
        <taxon>Noctuidae</taxon>
        <taxon>Amphipyrinae</taxon>
        <taxon>Spodoptera</taxon>
    </lineage>
</organism>
<evidence type="ECO:0000256" key="6">
    <source>
        <dbReference type="ARBA" id="ARBA00023170"/>
    </source>
</evidence>
<feature type="transmembrane region" description="Helical" evidence="8">
    <location>
        <begin position="619"/>
        <end position="640"/>
    </location>
</feature>
<keyword evidence="2" id="KW-1003">Cell membrane</keyword>
<keyword evidence="10" id="KW-1185">Reference proteome</keyword>
<feature type="transmembrane region" description="Helical" evidence="8">
    <location>
        <begin position="218"/>
        <end position="238"/>
    </location>
</feature>
<dbReference type="GO" id="GO:0050909">
    <property type="term" value="P:sensory perception of taste"/>
    <property type="evidence" value="ECO:0007669"/>
    <property type="project" value="InterPro"/>
</dbReference>
<keyword evidence="4 8" id="KW-1133">Transmembrane helix</keyword>
<feature type="transmembrane region" description="Helical" evidence="8">
    <location>
        <begin position="272"/>
        <end position="289"/>
    </location>
</feature>